<evidence type="ECO:0000256" key="9">
    <source>
        <dbReference type="ARBA" id="ARBA00023235"/>
    </source>
</evidence>
<keyword evidence="6" id="KW-0460">Magnesium</keyword>
<dbReference type="NCBIfam" id="TIGR01051">
    <property type="entry name" value="topA_bact"/>
    <property type="match status" value="1"/>
</dbReference>
<evidence type="ECO:0000256" key="3">
    <source>
        <dbReference type="ARBA" id="ARBA00022723"/>
    </source>
</evidence>
<dbReference type="CDD" id="cd00186">
    <property type="entry name" value="TOP1Ac"/>
    <property type="match status" value="1"/>
</dbReference>
<dbReference type="InterPro" id="IPR023405">
    <property type="entry name" value="Topo_IA_core_domain"/>
</dbReference>
<comment type="catalytic activity">
    <reaction evidence="1 10">
        <text>ATP-independent breakage of single-stranded DNA, followed by passage and rejoining.</text>
        <dbReference type="EC" id="5.6.2.1"/>
    </reaction>
</comment>
<dbReference type="SMART" id="SM00436">
    <property type="entry name" value="TOP1Bc"/>
    <property type="match status" value="1"/>
</dbReference>
<evidence type="ECO:0000259" key="12">
    <source>
        <dbReference type="PROSITE" id="PS50880"/>
    </source>
</evidence>
<dbReference type="InterPro" id="IPR028612">
    <property type="entry name" value="Topoisom_1_IA"/>
</dbReference>
<dbReference type="InterPro" id="IPR000380">
    <property type="entry name" value="Topo_IA"/>
</dbReference>
<comment type="function">
    <text evidence="10">Releases the supercoiling and torsional tension of DNA, which is introduced during the DNA replication and transcription, by transiently cleaving and rejoining one strand of the DNA duplex. Introduces a single-strand break via transesterification at a target site in duplex DNA. The scissile phosphodiester is attacked by the catalytic tyrosine of the enzyme, resulting in the formation of a DNA-(5'-phosphotyrosyl)-enzyme intermediate and the expulsion of a 3'-OH DNA strand. The free DNA strand then undergoes passage around the unbroken strand, thus removing DNA supercoils. Finally, in the religation step, the DNA 3'-OH attacks the covalent intermediate to expel the active-site tyrosine and restore the DNA phosphodiester backbone.</text>
</comment>
<dbReference type="InterPro" id="IPR034149">
    <property type="entry name" value="TOPRIM_TopoI"/>
</dbReference>
<dbReference type="GO" id="GO:0003677">
    <property type="term" value="F:DNA binding"/>
    <property type="evidence" value="ECO:0007669"/>
    <property type="project" value="UniProtKB-KW"/>
</dbReference>
<keyword evidence="4" id="KW-0863">Zinc-finger</keyword>
<dbReference type="InterPro" id="IPR023406">
    <property type="entry name" value="Topo_IA_AS"/>
</dbReference>
<evidence type="ECO:0000313" key="14">
    <source>
        <dbReference type="EMBL" id="NIR73753.1"/>
    </source>
</evidence>
<feature type="domain" description="Topo IA-type catalytic" evidence="13">
    <location>
        <begin position="156"/>
        <end position="594"/>
    </location>
</feature>
<feature type="site" description="Interaction with DNA" evidence="10">
    <location>
        <position position="167"/>
    </location>
</feature>
<feature type="site" description="Interaction with DNA" evidence="10">
    <location>
        <position position="326"/>
    </location>
</feature>
<accession>A0AAE4Z670</accession>
<dbReference type="GO" id="GO:0003917">
    <property type="term" value="F:DNA topoisomerase type I (single strand cut, ATP-independent) activity"/>
    <property type="evidence" value="ECO:0007669"/>
    <property type="project" value="UniProtKB-UniRule"/>
</dbReference>
<dbReference type="HAMAP" id="MF_00952">
    <property type="entry name" value="Topoisom_1_prok"/>
    <property type="match status" value="1"/>
</dbReference>
<dbReference type="InterPro" id="IPR006171">
    <property type="entry name" value="TOPRIM_dom"/>
</dbReference>
<feature type="site" description="Interaction with DNA" evidence="10">
    <location>
        <position position="526"/>
    </location>
</feature>
<dbReference type="GO" id="GO:0005694">
    <property type="term" value="C:chromosome"/>
    <property type="evidence" value="ECO:0007669"/>
    <property type="project" value="InterPro"/>
</dbReference>
<dbReference type="PRINTS" id="PR00417">
    <property type="entry name" value="PRTPISMRASEI"/>
</dbReference>
<dbReference type="PROSITE" id="PS00396">
    <property type="entry name" value="TOPO_IA_1"/>
    <property type="match status" value="1"/>
</dbReference>
<dbReference type="InterPro" id="IPR013825">
    <property type="entry name" value="Topo_IA_cen_sub2"/>
</dbReference>
<evidence type="ECO:0000313" key="15">
    <source>
        <dbReference type="Proteomes" id="UP000702544"/>
    </source>
</evidence>
<dbReference type="InterPro" id="IPR003601">
    <property type="entry name" value="Topo_IA_2"/>
</dbReference>
<dbReference type="Proteomes" id="UP000702544">
    <property type="component" value="Unassembled WGS sequence"/>
</dbReference>
<dbReference type="InterPro" id="IPR013498">
    <property type="entry name" value="Topo_IA_Znf"/>
</dbReference>
<dbReference type="SUPFAM" id="SSF56712">
    <property type="entry name" value="Prokaryotic type I DNA topoisomerase"/>
    <property type="match status" value="1"/>
</dbReference>
<keyword evidence="3" id="KW-0479">Metal-binding</keyword>
<comment type="caution">
    <text evidence="14">The sequence shown here is derived from an EMBL/GenBank/DDBJ whole genome shotgun (WGS) entry which is preliminary data.</text>
</comment>
<feature type="site" description="Interaction with DNA" evidence="10">
    <location>
        <position position="182"/>
    </location>
</feature>
<dbReference type="InterPro" id="IPR013497">
    <property type="entry name" value="Topo_IA_cen"/>
</dbReference>
<dbReference type="PROSITE" id="PS50880">
    <property type="entry name" value="TOPRIM"/>
    <property type="match status" value="1"/>
</dbReference>
<organism evidence="14 15">
    <name type="scientific">Candidatus Kutchimonas denitrificans</name>
    <dbReference type="NCBI Taxonomy" id="3056748"/>
    <lineage>
        <taxon>Bacteria</taxon>
        <taxon>Pseudomonadati</taxon>
        <taxon>Gemmatimonadota</taxon>
        <taxon>Gemmatimonadia</taxon>
        <taxon>Candidatus Palauibacterales</taxon>
        <taxon>Candidatus Palauibacteraceae</taxon>
        <taxon>Candidatus Kutchimonas</taxon>
    </lineage>
</organism>
<keyword evidence="5" id="KW-0862">Zinc</keyword>
<dbReference type="PANTHER" id="PTHR42785">
    <property type="entry name" value="DNA TOPOISOMERASE, TYPE IA, CORE"/>
    <property type="match status" value="1"/>
</dbReference>
<feature type="domain" description="Toprim" evidence="12">
    <location>
        <begin position="27"/>
        <end position="140"/>
    </location>
</feature>
<sequence length="827" mass="92312">MATKKKTTTTTRRKTSRKKASAGGNGSRLLVVESPAKARTIGRYLDDSFVVKASVGHIRDLPKRDLGVDVDNGFEPKYETIRGKGKVIKELKSAAKDASEILLATDPDREGEAIAYHVAEQLGFESRNGDRFKRVLFEEITPEGIANGLANPGQIDRRKVDAQQARRILDRLVGYKASPFLWKPIRPGLSAGRVQTVALRLIWEREEEIKAFEPVEYWTIEAALRKDDARFTAQLHHVDGGKPRLPNEDAAQAVIDAVHDVPFQITKIRRKERRKNPSAPFTTSTLQQQAAKGLRFSAKRTMRIAQQLYEGVEVKGEAIGLITYMRTDSTRIAGSAANGARGYVEQEFGSKYLPKSARLYSGKQQKGAQEAHEAIRPTSVWRTPDSLKGDLDSDQLKLYRLIWMRFVASQMSPAVYDTTTVDFDLEGNDGHDYLFRVTGSVLKFDGFTRLYSDAHEEGEGRTLGDLKALPDLSEGETVSVLGIDKTQHFTKPPARFSEASLVKELEKLGIGRPSTYASILSTLVERTYVELDNRRFLPTPLGETVVQVLIRVFPDTFDIGFTSNMEAGLDRIEEGELEWHQVLEDFYSRFSERLEKGEAKLDDIIEDIFQLEDTVCDVCGRPMKVKWNRYGRFLGCSGYPECRNSKPIDRPPEVDLEGQECPQCGGELVVKSGRYGPFVACSNYPDCRFTRALDGDQNQAVADARCPECDSPMAVKTGRYGEFLACTAYPECKHTQPITLGLHCPTCGEGEIVKRRTRRGRTFYGCSRYPECDWSTWDTPTGATCPVCGSEIALKKSSKKKGDFLRCVSCSHEFSEEAAETTGGGSD</sequence>
<dbReference type="Gene3D" id="3.40.50.140">
    <property type="match status" value="1"/>
</dbReference>
<dbReference type="InterPro" id="IPR003602">
    <property type="entry name" value="Topo_IA_DNA-bd_dom"/>
</dbReference>
<dbReference type="CDD" id="cd03363">
    <property type="entry name" value="TOPRIM_TopoIA_TopoI"/>
    <property type="match status" value="1"/>
</dbReference>
<evidence type="ECO:0000256" key="4">
    <source>
        <dbReference type="ARBA" id="ARBA00022771"/>
    </source>
</evidence>
<dbReference type="PROSITE" id="PS52039">
    <property type="entry name" value="TOPO_IA_2"/>
    <property type="match status" value="1"/>
</dbReference>
<dbReference type="Gene3D" id="1.10.460.10">
    <property type="entry name" value="Topoisomerase I, domain 2"/>
    <property type="match status" value="1"/>
</dbReference>
<evidence type="ECO:0000256" key="6">
    <source>
        <dbReference type="ARBA" id="ARBA00022842"/>
    </source>
</evidence>
<dbReference type="EC" id="5.6.2.1" evidence="10"/>
<feature type="region of interest" description="Disordered" evidence="11">
    <location>
        <begin position="1"/>
        <end position="27"/>
    </location>
</feature>
<name>A0AAE4Z670_9BACT</name>
<evidence type="ECO:0000256" key="8">
    <source>
        <dbReference type="ARBA" id="ARBA00023125"/>
    </source>
</evidence>
<feature type="site" description="Interaction with DNA" evidence="10">
    <location>
        <position position="175"/>
    </location>
</feature>
<evidence type="ECO:0000256" key="5">
    <source>
        <dbReference type="ARBA" id="ARBA00022833"/>
    </source>
</evidence>
<keyword evidence="8 10" id="KW-0238">DNA-binding</keyword>
<dbReference type="InterPro" id="IPR013824">
    <property type="entry name" value="Topo_IA_cen_sub1"/>
</dbReference>
<protein>
    <recommendedName>
        <fullName evidence="10">DNA topoisomerase 1</fullName>
        <ecNumber evidence="10">5.6.2.1</ecNumber>
    </recommendedName>
    <alternativeName>
        <fullName evidence="10">DNA topoisomerase I</fullName>
    </alternativeName>
</protein>
<dbReference type="SMART" id="SM00437">
    <property type="entry name" value="TOP1Ac"/>
    <property type="match status" value="1"/>
</dbReference>
<feature type="site" description="Interaction with DNA" evidence="10">
    <location>
        <position position="57"/>
    </location>
</feature>
<evidence type="ECO:0000256" key="10">
    <source>
        <dbReference type="HAMAP-Rule" id="MF_00952"/>
    </source>
</evidence>
<reference evidence="14 15" key="1">
    <citation type="submission" date="2020-01" db="EMBL/GenBank/DDBJ databases">
        <title>Genomes assembled from Gulf of Kutch pelagic sediment metagenomes.</title>
        <authorList>
            <person name="Chandrashekar M."/>
            <person name="Mahajan M.S."/>
            <person name="Dave K.J."/>
            <person name="Vatsa P."/>
            <person name="Nathani N.M."/>
        </authorList>
    </citation>
    <scope>NUCLEOTIDE SEQUENCE [LARGE SCALE GENOMIC DNA]</scope>
    <source>
        <strain evidence="14">KS3-K002</strain>
    </source>
</reference>
<dbReference type="Gene3D" id="1.10.290.10">
    <property type="entry name" value="Topoisomerase I, domain 4"/>
    <property type="match status" value="1"/>
</dbReference>
<feature type="active site" description="O-(5'-phospho-DNA)-tyrosine intermediate" evidence="10">
    <location>
        <position position="324"/>
    </location>
</feature>
<dbReference type="Gene3D" id="2.70.20.10">
    <property type="entry name" value="Topoisomerase I, domain 3"/>
    <property type="match status" value="1"/>
</dbReference>
<dbReference type="GO" id="GO:0008270">
    <property type="term" value="F:zinc ion binding"/>
    <property type="evidence" value="ECO:0007669"/>
    <property type="project" value="UniProtKB-KW"/>
</dbReference>
<feature type="compositionally biased region" description="Basic residues" evidence="11">
    <location>
        <begin position="1"/>
        <end position="20"/>
    </location>
</feature>
<feature type="site" description="Interaction with DNA" evidence="10">
    <location>
        <position position="170"/>
    </location>
</feature>
<evidence type="ECO:0000256" key="2">
    <source>
        <dbReference type="ARBA" id="ARBA00009446"/>
    </source>
</evidence>
<keyword evidence="9 10" id="KW-0413">Isomerase</keyword>
<dbReference type="PANTHER" id="PTHR42785:SF1">
    <property type="entry name" value="DNA TOPOISOMERASE"/>
    <property type="match status" value="1"/>
</dbReference>
<dbReference type="GO" id="GO:0006265">
    <property type="term" value="P:DNA topological change"/>
    <property type="evidence" value="ECO:0007669"/>
    <property type="project" value="UniProtKB-UniRule"/>
</dbReference>
<evidence type="ECO:0000256" key="1">
    <source>
        <dbReference type="ARBA" id="ARBA00000213"/>
    </source>
</evidence>
<comment type="similarity">
    <text evidence="2 10">Belongs to the type IA topoisomerase family.</text>
</comment>
<evidence type="ECO:0000256" key="11">
    <source>
        <dbReference type="SAM" id="MobiDB-lite"/>
    </source>
</evidence>
<dbReference type="Pfam" id="PF01396">
    <property type="entry name" value="Zn_ribbon_Top1"/>
    <property type="match status" value="5"/>
</dbReference>
<proteinExistence type="inferred from homology"/>
<evidence type="ECO:0000256" key="7">
    <source>
        <dbReference type="ARBA" id="ARBA00023029"/>
    </source>
</evidence>
<comment type="subunit">
    <text evidence="10">Monomer.</text>
</comment>
<gene>
    <name evidence="10 14" type="primary">topA</name>
    <name evidence="14" type="ORF">GWO12_01360</name>
</gene>
<keyword evidence="7 10" id="KW-0799">Topoisomerase</keyword>
<dbReference type="Pfam" id="PF01751">
    <property type="entry name" value="Toprim"/>
    <property type="match status" value="1"/>
</dbReference>
<feature type="site" description="Interaction with DNA" evidence="10">
    <location>
        <position position="166"/>
    </location>
</feature>
<dbReference type="Gene3D" id="3.30.65.10">
    <property type="entry name" value="Bacterial Topoisomerase I, domain 1"/>
    <property type="match status" value="4"/>
</dbReference>
<evidence type="ECO:0000259" key="13">
    <source>
        <dbReference type="PROSITE" id="PS52039"/>
    </source>
</evidence>
<dbReference type="SMART" id="SM00493">
    <property type="entry name" value="TOPRIM"/>
    <property type="match status" value="1"/>
</dbReference>
<dbReference type="InterPro" id="IPR013826">
    <property type="entry name" value="Topo_IA_cen_sub3"/>
</dbReference>
<dbReference type="Pfam" id="PF01131">
    <property type="entry name" value="Topoisom_bac"/>
    <property type="match status" value="1"/>
</dbReference>
<dbReference type="AlphaFoldDB" id="A0AAE4Z670"/>
<feature type="region of interest" description="Interaction with DNA" evidence="10">
    <location>
        <begin position="190"/>
        <end position="195"/>
    </location>
</feature>
<dbReference type="EMBL" id="JAACAK010000012">
    <property type="protein sequence ID" value="NIR73753.1"/>
    <property type="molecule type" value="Genomic_DNA"/>
</dbReference>
<dbReference type="SUPFAM" id="SSF57783">
    <property type="entry name" value="Zinc beta-ribbon"/>
    <property type="match status" value="3"/>
</dbReference>
<dbReference type="InterPro" id="IPR005733">
    <property type="entry name" value="TopoI_bac-type"/>
</dbReference>